<evidence type="ECO:0000313" key="1">
    <source>
        <dbReference type="EMBL" id="CAE6363955.1"/>
    </source>
</evidence>
<dbReference type="Proteomes" id="UP000663846">
    <property type="component" value="Unassembled WGS sequence"/>
</dbReference>
<proteinExistence type="predicted"/>
<dbReference type="AlphaFoldDB" id="A0A8H2ZWL9"/>
<accession>A0A8H2ZWL9</accession>
<evidence type="ECO:0000313" key="2">
    <source>
        <dbReference type="Proteomes" id="UP000663846"/>
    </source>
</evidence>
<sequence>MSIPTTLPPIVNLFEGDEATRSAYSRLLGAKQELPIRILGQMLIQAPSAAGRTYVAKSINRCTTLQEITELGYVYFSQFVKYFKMLRTPAGASSYSSLDDVWPDSSFSAPTSHLEAKKQALVRDNYRCMLSSAVDGGAVEALPALRAEVINTRASVKVTGCYHIIPQCNGNTGTGESNCRATNVWPMAHLFGDIPENSLKGDRTYGLGNALTLERGIGCCFANLQIWLEPTGMAKHQYFIKRREEYNCRELPAVVTFSSTLSDLELPDPQYLALHAAVSRVIKFTDAVGIIERVIDDEEEIKVLSEDGSSGQLLNHILFAEALTAC</sequence>
<evidence type="ECO:0008006" key="3">
    <source>
        <dbReference type="Google" id="ProtNLM"/>
    </source>
</evidence>
<dbReference type="EMBL" id="CAJMWS010000103">
    <property type="protein sequence ID" value="CAE6363955.1"/>
    <property type="molecule type" value="Genomic_DNA"/>
</dbReference>
<protein>
    <recommendedName>
        <fullName evidence="3">HNH nuclease domain-containing protein</fullName>
    </recommendedName>
</protein>
<comment type="caution">
    <text evidence="1">The sequence shown here is derived from an EMBL/GenBank/DDBJ whole genome shotgun (WGS) entry which is preliminary data.</text>
</comment>
<name>A0A8H2ZWL9_9AGAM</name>
<organism evidence="1 2">
    <name type="scientific">Rhizoctonia solani</name>
    <dbReference type="NCBI Taxonomy" id="456999"/>
    <lineage>
        <taxon>Eukaryota</taxon>
        <taxon>Fungi</taxon>
        <taxon>Dikarya</taxon>
        <taxon>Basidiomycota</taxon>
        <taxon>Agaricomycotina</taxon>
        <taxon>Agaricomycetes</taxon>
        <taxon>Cantharellales</taxon>
        <taxon>Ceratobasidiaceae</taxon>
        <taxon>Rhizoctonia</taxon>
    </lineage>
</organism>
<reference evidence="1" key="1">
    <citation type="submission" date="2021-01" db="EMBL/GenBank/DDBJ databases">
        <authorList>
            <person name="Kaushik A."/>
        </authorList>
    </citation>
    <scope>NUCLEOTIDE SEQUENCE</scope>
    <source>
        <strain evidence="1">AG1-1C</strain>
    </source>
</reference>
<gene>
    <name evidence="1" type="ORF">RDB_LOCUS21428</name>
</gene>